<accession>A0A1I7F1X9</accession>
<dbReference type="EMBL" id="FPBP01000001">
    <property type="protein sequence ID" value="SFU30099.1"/>
    <property type="molecule type" value="Genomic_DNA"/>
</dbReference>
<evidence type="ECO:0000313" key="2">
    <source>
        <dbReference type="Proteomes" id="UP000198693"/>
    </source>
</evidence>
<reference evidence="2" key="1">
    <citation type="submission" date="2016-10" db="EMBL/GenBank/DDBJ databases">
        <authorList>
            <person name="Varghese N."/>
            <person name="Submissions S."/>
        </authorList>
    </citation>
    <scope>NUCLEOTIDE SEQUENCE [LARGE SCALE GENOMIC DNA]</scope>
    <source>
        <strain evidence="2">CGMCC 1.6981</strain>
    </source>
</reference>
<protein>
    <submittedName>
        <fullName evidence="1">Uncharacterized protein</fullName>
    </submittedName>
</protein>
<organism evidence="1 2">
    <name type="scientific">Halomonas korlensis</name>
    <dbReference type="NCBI Taxonomy" id="463301"/>
    <lineage>
        <taxon>Bacteria</taxon>
        <taxon>Pseudomonadati</taxon>
        <taxon>Pseudomonadota</taxon>
        <taxon>Gammaproteobacteria</taxon>
        <taxon>Oceanospirillales</taxon>
        <taxon>Halomonadaceae</taxon>
        <taxon>Halomonas</taxon>
    </lineage>
</organism>
<evidence type="ECO:0000313" key="1">
    <source>
        <dbReference type="EMBL" id="SFU30099.1"/>
    </source>
</evidence>
<gene>
    <name evidence="1" type="ORF">SAMN04487955_101175</name>
</gene>
<sequence length="100" mass="11647">MTRIRAFRTTDWLALWALIEPVFLSGETYAVPRDFTQASAREQNLTTMQYNLMVSTNQTAIRLWQRHSFRSPVYYPTPSVIPPQGWWMLFHTSTALSPPV</sequence>
<dbReference type="STRING" id="463301.SAMN04487955_101175"/>
<keyword evidence="2" id="KW-1185">Reference proteome</keyword>
<proteinExistence type="predicted"/>
<dbReference type="AlphaFoldDB" id="A0A1I7F1X9"/>
<name>A0A1I7F1X9_9GAMM</name>
<dbReference type="Proteomes" id="UP000198693">
    <property type="component" value="Unassembled WGS sequence"/>
</dbReference>